<evidence type="ECO:0000313" key="2">
    <source>
        <dbReference type="EMBL" id="PMR76207.1"/>
    </source>
</evidence>
<comment type="caution">
    <text evidence="2">The sequence shown here is derived from an EMBL/GenBank/DDBJ whole genome shotgun (WGS) entry which is preliminary data.</text>
</comment>
<keyword evidence="2" id="KW-0808">Transferase</keyword>
<dbReference type="OrthoDB" id="8109453at2"/>
<dbReference type="Gene3D" id="3.60.60.10">
    <property type="entry name" value="Penicillin V Acylase, Chain A"/>
    <property type="match status" value="1"/>
</dbReference>
<dbReference type="InterPro" id="IPR047801">
    <property type="entry name" value="Peptidase_C45"/>
</dbReference>
<dbReference type="RefSeq" id="WP_102652780.1">
    <property type="nucleotide sequence ID" value="NZ_PNRF01000013.1"/>
</dbReference>
<dbReference type="InterPro" id="IPR005079">
    <property type="entry name" value="Peptidase_C45_hydrolase"/>
</dbReference>
<keyword evidence="3" id="KW-1185">Reference proteome</keyword>
<accession>A0A2N7U700</accession>
<dbReference type="PANTHER" id="PTHR34180:SF1">
    <property type="entry name" value="BETA-ALANYL-DOPAMINE_CARCININE HYDROLASE"/>
    <property type="match status" value="1"/>
</dbReference>
<reference evidence="2 3" key="1">
    <citation type="submission" date="2018-01" db="EMBL/GenBank/DDBJ databases">
        <title>Halomonas endophytica sp. nov., isolated from storage liquid in the stems of Populus euphratica.</title>
        <authorList>
            <person name="Chen C."/>
        </authorList>
    </citation>
    <scope>NUCLEOTIDE SEQUENCE [LARGE SCALE GENOMIC DNA]</scope>
    <source>
        <strain evidence="2 3">MC28</strain>
    </source>
</reference>
<organism evidence="2 3">
    <name type="scientific">Billgrantia endophytica</name>
    <dbReference type="NCBI Taxonomy" id="2033802"/>
    <lineage>
        <taxon>Bacteria</taxon>
        <taxon>Pseudomonadati</taxon>
        <taxon>Pseudomonadota</taxon>
        <taxon>Gammaproteobacteria</taxon>
        <taxon>Oceanospirillales</taxon>
        <taxon>Halomonadaceae</taxon>
        <taxon>Billgrantia</taxon>
    </lineage>
</organism>
<gene>
    <name evidence="2" type="ORF">C1H69_07490</name>
</gene>
<protein>
    <submittedName>
        <fullName evidence="2">Acyl-CoA--6-aminopenicillanic acid acyltransferase</fullName>
    </submittedName>
</protein>
<dbReference type="PANTHER" id="PTHR34180">
    <property type="entry name" value="PEPTIDASE C45"/>
    <property type="match status" value="1"/>
</dbReference>
<dbReference type="Proteomes" id="UP000235803">
    <property type="component" value="Unassembled WGS sequence"/>
</dbReference>
<name>A0A2N7U700_9GAMM</name>
<dbReference type="GO" id="GO:0016746">
    <property type="term" value="F:acyltransferase activity"/>
    <property type="evidence" value="ECO:0007669"/>
    <property type="project" value="UniProtKB-KW"/>
</dbReference>
<evidence type="ECO:0000313" key="3">
    <source>
        <dbReference type="Proteomes" id="UP000235803"/>
    </source>
</evidence>
<proteinExistence type="predicted"/>
<dbReference type="InterPro" id="IPR047794">
    <property type="entry name" value="C45_proenzyme-like"/>
</dbReference>
<dbReference type="Gene3D" id="1.10.10.2120">
    <property type="match status" value="1"/>
</dbReference>
<dbReference type="NCBIfam" id="NF040521">
    <property type="entry name" value="C45_proenzyme"/>
    <property type="match status" value="1"/>
</dbReference>
<dbReference type="EMBL" id="PNRF01000013">
    <property type="protein sequence ID" value="PMR76207.1"/>
    <property type="molecule type" value="Genomic_DNA"/>
</dbReference>
<dbReference type="Pfam" id="PF03417">
    <property type="entry name" value="AAT"/>
    <property type="match status" value="1"/>
</dbReference>
<sequence>MTQPAPFPLIEIGGAPRERGRQYGEQARMRIHASVAVYGDQLGELGLAGAERQRLIDDFAAEIERFDVDYLEEMRGIAEGAGVALGDIVMINARTEVISRARRLAKAHPAPDDTDEDGCTGAVILPERSATGEVIHGQNWDWRAECAETSVVLRVEREEGPELLTFVEAGGLARSGLNGSGLSITANFLGCERDYRHSGVPLSLIRRKVLEQEHMALAMRVVATTPKSGSNNMMLATAEGFAIDFECAPDESYTLYPEAGMIVHANNWLSDVALGKLCERGVATSPDSLYRAWRVRRHLDECGDRIGVDDLKAAFFDDFGSPYSVCRPPRPGFRGDLSATVAMVMMQPARGILEVAPLPAVNREFTHYRLKQAPFRGTGEWS</sequence>
<keyword evidence="2" id="KW-0012">Acyltransferase</keyword>
<feature type="domain" description="Peptidase C45 hydrolase" evidence="1">
    <location>
        <begin position="134"/>
        <end position="328"/>
    </location>
</feature>
<dbReference type="AlphaFoldDB" id="A0A2N7U700"/>
<evidence type="ECO:0000259" key="1">
    <source>
        <dbReference type="Pfam" id="PF03417"/>
    </source>
</evidence>